<evidence type="ECO:0000259" key="1">
    <source>
        <dbReference type="PROSITE" id="PS50011"/>
    </source>
</evidence>
<dbReference type="Gene3D" id="1.10.510.10">
    <property type="entry name" value="Transferase(Phosphotransferase) domain 1"/>
    <property type="match status" value="1"/>
</dbReference>
<dbReference type="GO" id="GO:0004672">
    <property type="term" value="F:protein kinase activity"/>
    <property type="evidence" value="ECO:0007669"/>
    <property type="project" value="InterPro"/>
</dbReference>
<dbReference type="Pfam" id="PF00069">
    <property type="entry name" value="Pkinase"/>
    <property type="match status" value="1"/>
</dbReference>
<organism evidence="2 3">
    <name type="scientific">Nannocystis pusilla</name>
    <dbReference type="NCBI Taxonomy" id="889268"/>
    <lineage>
        <taxon>Bacteria</taxon>
        <taxon>Pseudomonadati</taxon>
        <taxon>Myxococcota</taxon>
        <taxon>Polyangia</taxon>
        <taxon>Nannocystales</taxon>
        <taxon>Nannocystaceae</taxon>
        <taxon>Nannocystis</taxon>
    </lineage>
</organism>
<keyword evidence="3" id="KW-1185">Reference proteome</keyword>
<dbReference type="EMBL" id="JAPNKE010000002">
    <property type="protein sequence ID" value="MCY1004509.1"/>
    <property type="molecule type" value="Genomic_DNA"/>
</dbReference>
<accession>A0A9X3EJS4</accession>
<dbReference type="InterPro" id="IPR011009">
    <property type="entry name" value="Kinase-like_dom_sf"/>
</dbReference>
<protein>
    <submittedName>
        <fullName evidence="2">Protein kinase</fullName>
    </submittedName>
</protein>
<dbReference type="GO" id="GO:0005524">
    <property type="term" value="F:ATP binding"/>
    <property type="evidence" value="ECO:0007669"/>
    <property type="project" value="InterPro"/>
</dbReference>
<comment type="caution">
    <text evidence="2">The sequence shown here is derived from an EMBL/GenBank/DDBJ whole genome shotgun (WGS) entry which is preliminary data.</text>
</comment>
<keyword evidence="2" id="KW-0808">Transferase</keyword>
<evidence type="ECO:0000313" key="3">
    <source>
        <dbReference type="Proteomes" id="UP001150924"/>
    </source>
</evidence>
<dbReference type="PROSITE" id="PS00109">
    <property type="entry name" value="PROTEIN_KINASE_TYR"/>
    <property type="match status" value="1"/>
</dbReference>
<dbReference type="InterPro" id="IPR000719">
    <property type="entry name" value="Prot_kinase_dom"/>
</dbReference>
<dbReference type="Proteomes" id="UP001150924">
    <property type="component" value="Unassembled WGS sequence"/>
</dbReference>
<dbReference type="InterPro" id="IPR008266">
    <property type="entry name" value="Tyr_kinase_AS"/>
</dbReference>
<dbReference type="AlphaFoldDB" id="A0A9X3EJS4"/>
<dbReference type="RefSeq" id="WP_267766061.1">
    <property type="nucleotide sequence ID" value="NZ_JAPNKE010000002.1"/>
</dbReference>
<proteinExistence type="predicted"/>
<keyword evidence="2" id="KW-0418">Kinase</keyword>
<dbReference type="PROSITE" id="PS50011">
    <property type="entry name" value="PROTEIN_KINASE_DOM"/>
    <property type="match status" value="1"/>
</dbReference>
<sequence>MNEFSLEDYVACHRPPVLPVHPAGLLERIGLMSKQMQEQSLRQKSDLREKLNIMIQIVEFIAWLHDAKKVVHKDLAPNNIMLRRICSDARASEPSLFGTASGYQARVIDFGLSDRQTPSRSWYEDAEHIGPPAEQVPYLSPEAQYHIQVVDTIEIDAAEHRF</sequence>
<gene>
    <name evidence="2" type="ORF">OV079_02775</name>
</gene>
<name>A0A9X3EJS4_9BACT</name>
<dbReference type="SUPFAM" id="SSF56112">
    <property type="entry name" value="Protein kinase-like (PK-like)"/>
    <property type="match status" value="1"/>
</dbReference>
<reference evidence="2" key="1">
    <citation type="submission" date="2022-11" db="EMBL/GenBank/DDBJ databases">
        <title>Minimal conservation of predation-associated metabolite biosynthetic gene clusters underscores biosynthetic potential of Myxococcota including descriptions for ten novel species: Archangium lansinium sp. nov., Myxococcus landrumus sp. nov., Nannocystis bai.</title>
        <authorList>
            <person name="Ahearne A."/>
            <person name="Stevens C."/>
            <person name="Phillips K."/>
        </authorList>
    </citation>
    <scope>NUCLEOTIDE SEQUENCE</scope>
    <source>
        <strain evidence="2">Na p29</strain>
    </source>
</reference>
<evidence type="ECO:0000313" key="2">
    <source>
        <dbReference type="EMBL" id="MCY1004509.1"/>
    </source>
</evidence>
<feature type="domain" description="Protein kinase" evidence="1">
    <location>
        <begin position="1"/>
        <end position="162"/>
    </location>
</feature>